<evidence type="ECO:0000256" key="4">
    <source>
        <dbReference type="ARBA" id="ARBA00022729"/>
    </source>
</evidence>
<dbReference type="Pfam" id="PF01297">
    <property type="entry name" value="ZnuA"/>
    <property type="match status" value="1"/>
</dbReference>
<evidence type="ECO:0000256" key="3">
    <source>
        <dbReference type="ARBA" id="ARBA00022723"/>
    </source>
</evidence>
<evidence type="ECO:0000256" key="2">
    <source>
        <dbReference type="ARBA" id="ARBA00022448"/>
    </source>
</evidence>
<evidence type="ECO:0000256" key="1">
    <source>
        <dbReference type="ARBA" id="ARBA00004196"/>
    </source>
</evidence>
<feature type="region of interest" description="Disordered" evidence="6">
    <location>
        <begin position="1"/>
        <end position="23"/>
    </location>
</feature>
<name>A0A6M6JFP5_9PSEU</name>
<sequence length="336" mass="35559">MGARRGRRPRAGRAADPPRPRAGGRVRRLAVALVVGLLALTGCTSTAASGDEPIGDRPVRVTTTTNFITDTVQRIGGDAVEVTGLMGPGVDPHLYRASAGDVRTLREADVIFYGGLQLEGRMGELLDELAARRPTRAVTDGIPRTDLLAPAPGANEEYDPHVWFDVSLWQHVSRTIADTLAERDPARAGTYRANLDAYLAELTELDGYVAQRMATIPPERRLLVTSHDAFEYFGRRYGLEVAGIQGISTAAEATTADVERVAELIASRGVPTVFVESSVPRQTIDALIAAAAQRGAAVTVGGELFTDAAGSPGTPEGTYTGMLRANADLIADGLGS</sequence>
<organism evidence="7 8">
    <name type="scientific">Pseudonocardia broussonetiae</name>
    <dbReference type="NCBI Taxonomy" id="2736640"/>
    <lineage>
        <taxon>Bacteria</taxon>
        <taxon>Bacillati</taxon>
        <taxon>Actinomycetota</taxon>
        <taxon>Actinomycetes</taxon>
        <taxon>Pseudonocardiales</taxon>
        <taxon>Pseudonocardiaceae</taxon>
        <taxon>Pseudonocardia</taxon>
    </lineage>
</organism>
<dbReference type="PANTHER" id="PTHR42953">
    <property type="entry name" value="HIGH-AFFINITY ZINC UPTAKE SYSTEM PROTEIN ZNUA-RELATED"/>
    <property type="match status" value="1"/>
</dbReference>
<dbReference type="AlphaFoldDB" id="A0A6M6JFP5"/>
<dbReference type="PANTHER" id="PTHR42953:SF1">
    <property type="entry name" value="METAL-BINDING PROTEIN HI_0362-RELATED"/>
    <property type="match status" value="1"/>
</dbReference>
<evidence type="ECO:0000313" key="7">
    <source>
        <dbReference type="EMBL" id="QJY45209.1"/>
    </source>
</evidence>
<keyword evidence="8" id="KW-1185">Reference proteome</keyword>
<dbReference type="SUPFAM" id="SSF53807">
    <property type="entry name" value="Helical backbone' metal receptor"/>
    <property type="match status" value="1"/>
</dbReference>
<evidence type="ECO:0000256" key="6">
    <source>
        <dbReference type="SAM" id="MobiDB-lite"/>
    </source>
</evidence>
<dbReference type="InterPro" id="IPR006128">
    <property type="entry name" value="Lipoprotein_PsaA-like"/>
</dbReference>
<feature type="compositionally biased region" description="Basic residues" evidence="6">
    <location>
        <begin position="1"/>
        <end position="11"/>
    </location>
</feature>
<dbReference type="GO" id="GO:0046872">
    <property type="term" value="F:metal ion binding"/>
    <property type="evidence" value="ECO:0007669"/>
    <property type="project" value="UniProtKB-KW"/>
</dbReference>
<evidence type="ECO:0000313" key="8">
    <source>
        <dbReference type="Proteomes" id="UP000505377"/>
    </source>
</evidence>
<proteinExistence type="inferred from homology"/>
<dbReference type="GO" id="GO:0007155">
    <property type="term" value="P:cell adhesion"/>
    <property type="evidence" value="ECO:0007669"/>
    <property type="project" value="InterPro"/>
</dbReference>
<keyword evidence="4" id="KW-0732">Signal</keyword>
<accession>A0A6M6JFP5</accession>
<reference evidence="7 8" key="1">
    <citation type="submission" date="2020-05" db="EMBL/GenBank/DDBJ databases">
        <authorList>
            <person name="Mo P."/>
        </authorList>
    </citation>
    <scope>NUCLEOTIDE SEQUENCE [LARGE SCALE GENOMIC DNA]</scope>
    <source>
        <strain evidence="7 8">Gen01</strain>
    </source>
</reference>
<evidence type="ECO:0000256" key="5">
    <source>
        <dbReference type="RuleBase" id="RU003512"/>
    </source>
</evidence>
<dbReference type="InterPro" id="IPR006129">
    <property type="entry name" value="AdhesinB"/>
</dbReference>
<dbReference type="InterPro" id="IPR006127">
    <property type="entry name" value="ZnuA-like"/>
</dbReference>
<keyword evidence="2 5" id="KW-0813">Transport</keyword>
<keyword evidence="3" id="KW-0479">Metal-binding</keyword>
<dbReference type="PRINTS" id="PR00691">
    <property type="entry name" value="ADHESINB"/>
</dbReference>
<dbReference type="EMBL" id="CP053564">
    <property type="protein sequence ID" value="QJY45209.1"/>
    <property type="molecule type" value="Genomic_DNA"/>
</dbReference>
<dbReference type="InterPro" id="IPR050492">
    <property type="entry name" value="Bact_metal-bind_prot9"/>
</dbReference>
<dbReference type="Gene3D" id="3.40.50.1980">
    <property type="entry name" value="Nitrogenase molybdenum iron protein domain"/>
    <property type="match status" value="2"/>
</dbReference>
<protein>
    <submittedName>
        <fullName evidence="7">Zinc ABC transporter solute-binding protein</fullName>
    </submittedName>
</protein>
<dbReference type="GO" id="GO:0030313">
    <property type="term" value="C:cell envelope"/>
    <property type="evidence" value="ECO:0007669"/>
    <property type="project" value="UniProtKB-SubCell"/>
</dbReference>
<gene>
    <name evidence="7" type="ORF">HOP40_04675</name>
</gene>
<dbReference type="KEGG" id="pbro:HOP40_04675"/>
<dbReference type="GO" id="GO:0030001">
    <property type="term" value="P:metal ion transport"/>
    <property type="evidence" value="ECO:0007669"/>
    <property type="project" value="InterPro"/>
</dbReference>
<dbReference type="PRINTS" id="PR00690">
    <property type="entry name" value="ADHESNFAMILY"/>
</dbReference>
<comment type="subcellular location">
    <subcellularLocation>
        <location evidence="1">Cell envelope</location>
    </subcellularLocation>
</comment>
<dbReference type="Proteomes" id="UP000505377">
    <property type="component" value="Chromosome"/>
</dbReference>
<comment type="similarity">
    <text evidence="5">Belongs to the bacterial solute-binding protein 9 family.</text>
</comment>